<dbReference type="EMBL" id="JBBNAF010000006">
    <property type="protein sequence ID" value="KAK9135321.1"/>
    <property type="molecule type" value="Genomic_DNA"/>
</dbReference>
<gene>
    <name evidence="1" type="ORF">Syun_014651</name>
</gene>
<keyword evidence="2" id="KW-1185">Reference proteome</keyword>
<name>A0AAP0JJR1_9MAGN</name>
<evidence type="ECO:0000313" key="2">
    <source>
        <dbReference type="Proteomes" id="UP001420932"/>
    </source>
</evidence>
<evidence type="ECO:0000313" key="1">
    <source>
        <dbReference type="EMBL" id="KAK9135321.1"/>
    </source>
</evidence>
<dbReference type="Proteomes" id="UP001420932">
    <property type="component" value="Unassembled WGS sequence"/>
</dbReference>
<protein>
    <submittedName>
        <fullName evidence="1">Uncharacterized protein</fullName>
    </submittedName>
</protein>
<organism evidence="1 2">
    <name type="scientific">Stephania yunnanensis</name>
    <dbReference type="NCBI Taxonomy" id="152371"/>
    <lineage>
        <taxon>Eukaryota</taxon>
        <taxon>Viridiplantae</taxon>
        <taxon>Streptophyta</taxon>
        <taxon>Embryophyta</taxon>
        <taxon>Tracheophyta</taxon>
        <taxon>Spermatophyta</taxon>
        <taxon>Magnoliopsida</taxon>
        <taxon>Ranunculales</taxon>
        <taxon>Menispermaceae</taxon>
        <taxon>Menispermoideae</taxon>
        <taxon>Cissampelideae</taxon>
        <taxon>Stephania</taxon>
    </lineage>
</organism>
<reference evidence="1 2" key="1">
    <citation type="submission" date="2024-01" db="EMBL/GenBank/DDBJ databases">
        <title>Genome assemblies of Stephania.</title>
        <authorList>
            <person name="Yang L."/>
        </authorList>
    </citation>
    <scope>NUCLEOTIDE SEQUENCE [LARGE SCALE GENOMIC DNA]</scope>
    <source>
        <strain evidence="1">YNDBR</strain>
        <tissue evidence="1">Leaf</tissue>
    </source>
</reference>
<proteinExistence type="predicted"/>
<accession>A0AAP0JJR1</accession>
<comment type="caution">
    <text evidence="1">The sequence shown here is derived from an EMBL/GenBank/DDBJ whole genome shotgun (WGS) entry which is preliminary data.</text>
</comment>
<dbReference type="AlphaFoldDB" id="A0AAP0JJR1"/>
<sequence>MFEMVQLFSLIDQLRYFSTCSTYHFSLHIFSEVCLLPFYREIHYLFVRIKLLVTWDPHQDMYRNRSEVAEFDIRNLRMSLKSLDTSFEVLGGRNSIGNCVDCK</sequence>